<keyword evidence="4" id="KW-1185">Reference proteome</keyword>
<dbReference type="GO" id="GO:0030649">
    <property type="term" value="P:aminoglycoside antibiotic catabolic process"/>
    <property type="evidence" value="ECO:0007669"/>
    <property type="project" value="TreeGrafter"/>
</dbReference>
<dbReference type="AlphaFoldDB" id="A0A9W6NMM4"/>
<dbReference type="InterPro" id="IPR041380">
    <property type="entry name" value="Acetyltransf_17"/>
</dbReference>
<dbReference type="InterPro" id="IPR025559">
    <property type="entry name" value="Eis_dom"/>
</dbReference>
<gene>
    <name evidence="3" type="primary">eis</name>
    <name evidence="3" type="ORF">GCM10017581_038540</name>
</gene>
<dbReference type="PANTHER" id="PTHR37817:SF1">
    <property type="entry name" value="N-ACETYLTRANSFERASE EIS"/>
    <property type="match status" value="1"/>
</dbReference>
<dbReference type="Proteomes" id="UP001143480">
    <property type="component" value="Unassembled WGS sequence"/>
</dbReference>
<feature type="domain" description="Eis-like acetyltransferase" evidence="2">
    <location>
        <begin position="191"/>
        <end position="292"/>
    </location>
</feature>
<feature type="domain" description="Enhanced intracellular survival protein" evidence="1">
    <location>
        <begin position="308"/>
        <end position="407"/>
    </location>
</feature>
<evidence type="ECO:0000259" key="2">
    <source>
        <dbReference type="Pfam" id="PF17668"/>
    </source>
</evidence>
<sequence>MTASAYDRADAVPALTIRRVRPDELTAFLRVLGDAYGRSVDDYFVDAWRGAFDYDRNRGLFLGDRLVGTGTSGLVSVTAPGPTTVSVACTGNLTVDGAVTIPGLAERMFRQQCREHRDEGLPFVVFTVMDIMKKFHFRVGSAPVTESVRLSLTPDRSPVADGHVHGSVEDVPLGSAELRDVHRDAAATTVGMMIREPAWMGAVRRLAAVPVRPEVWGYREAGRLQGFAVFRPVSDSDGRRTVLVVDELTTIGPAACHALVGRLLASGADQVVIEHWRLDDPLRIWLGDRVGVQRGPLRDGLWMRILDVPGTLTSRQYAGAGQVTLEVADRFLPEVSGRFLLEVDADGPRCRPSRGPVDVRLTVGALAAVYFGATSGRAVLESGRAVASDVDAGKRFSALFRTDQIPFSGPEW</sequence>
<dbReference type="EMBL" id="BSFP01000021">
    <property type="protein sequence ID" value="GLL02112.1"/>
    <property type="molecule type" value="Genomic_DNA"/>
</dbReference>
<reference evidence="3" key="2">
    <citation type="submission" date="2023-01" db="EMBL/GenBank/DDBJ databases">
        <authorList>
            <person name="Sun Q."/>
            <person name="Evtushenko L."/>
        </authorList>
    </citation>
    <scope>NUCLEOTIDE SEQUENCE</scope>
    <source>
        <strain evidence="3">VKM Ac-1321</strain>
    </source>
</reference>
<accession>A0A9W6NMM4</accession>
<evidence type="ECO:0000313" key="3">
    <source>
        <dbReference type="EMBL" id="GLL02112.1"/>
    </source>
</evidence>
<dbReference type="GO" id="GO:0034069">
    <property type="term" value="F:aminoglycoside N-acetyltransferase activity"/>
    <property type="evidence" value="ECO:0007669"/>
    <property type="project" value="TreeGrafter"/>
</dbReference>
<organism evidence="3 4">
    <name type="scientific">Dactylosporangium matsuzakiense</name>
    <dbReference type="NCBI Taxonomy" id="53360"/>
    <lineage>
        <taxon>Bacteria</taxon>
        <taxon>Bacillati</taxon>
        <taxon>Actinomycetota</taxon>
        <taxon>Actinomycetes</taxon>
        <taxon>Micromonosporales</taxon>
        <taxon>Micromonosporaceae</taxon>
        <taxon>Dactylosporangium</taxon>
    </lineage>
</organism>
<dbReference type="Pfam" id="PF13530">
    <property type="entry name" value="SCP2_2"/>
    <property type="match status" value="1"/>
</dbReference>
<name>A0A9W6NMM4_9ACTN</name>
<dbReference type="SUPFAM" id="SSF55718">
    <property type="entry name" value="SCP-like"/>
    <property type="match status" value="1"/>
</dbReference>
<proteinExistence type="predicted"/>
<dbReference type="InterPro" id="IPR016181">
    <property type="entry name" value="Acyl_CoA_acyltransferase"/>
</dbReference>
<dbReference type="Pfam" id="PF17668">
    <property type="entry name" value="Acetyltransf_17"/>
    <property type="match status" value="1"/>
</dbReference>
<dbReference type="SUPFAM" id="SSF55729">
    <property type="entry name" value="Acyl-CoA N-acyltransferases (Nat)"/>
    <property type="match status" value="1"/>
</dbReference>
<protein>
    <submittedName>
        <fullName evidence="3">Enhanced intracellular survival protein</fullName>
    </submittedName>
</protein>
<dbReference type="Gene3D" id="3.40.630.30">
    <property type="match status" value="2"/>
</dbReference>
<dbReference type="PANTHER" id="PTHR37817">
    <property type="entry name" value="N-ACETYLTRANSFERASE EIS"/>
    <property type="match status" value="1"/>
</dbReference>
<dbReference type="InterPro" id="IPR036527">
    <property type="entry name" value="SCP2_sterol-bd_dom_sf"/>
</dbReference>
<dbReference type="InterPro" id="IPR051554">
    <property type="entry name" value="Acetyltransferase_Eis"/>
</dbReference>
<evidence type="ECO:0000313" key="4">
    <source>
        <dbReference type="Proteomes" id="UP001143480"/>
    </source>
</evidence>
<comment type="caution">
    <text evidence="3">The sequence shown here is derived from an EMBL/GenBank/DDBJ whole genome shotgun (WGS) entry which is preliminary data.</text>
</comment>
<reference evidence="3" key="1">
    <citation type="journal article" date="2014" name="Int. J. Syst. Evol. Microbiol.">
        <title>Complete genome sequence of Corynebacterium casei LMG S-19264T (=DSM 44701T), isolated from a smear-ripened cheese.</title>
        <authorList>
            <consortium name="US DOE Joint Genome Institute (JGI-PGF)"/>
            <person name="Walter F."/>
            <person name="Albersmeier A."/>
            <person name="Kalinowski J."/>
            <person name="Ruckert C."/>
        </authorList>
    </citation>
    <scope>NUCLEOTIDE SEQUENCE</scope>
    <source>
        <strain evidence="3">VKM Ac-1321</strain>
    </source>
</reference>
<dbReference type="RefSeq" id="WP_271189201.1">
    <property type="nucleotide sequence ID" value="NZ_BSFP01000021.1"/>
</dbReference>
<dbReference type="Pfam" id="PF13527">
    <property type="entry name" value="Acetyltransf_9"/>
    <property type="match status" value="1"/>
</dbReference>
<dbReference type="Gene3D" id="3.30.1050.10">
    <property type="entry name" value="SCP2 sterol-binding domain"/>
    <property type="match status" value="1"/>
</dbReference>
<evidence type="ECO:0000259" key="1">
    <source>
        <dbReference type="Pfam" id="PF13530"/>
    </source>
</evidence>